<dbReference type="EMBL" id="BPVZ01000179">
    <property type="protein sequence ID" value="GKV44272.1"/>
    <property type="molecule type" value="Genomic_DNA"/>
</dbReference>
<dbReference type="AlphaFoldDB" id="A0AAV5M6K9"/>
<keyword evidence="3" id="KW-0256">Endoplasmic reticulum</keyword>
<protein>
    <recommendedName>
        <fullName evidence="7">GB1/RHD3-type G domain-containing protein</fullName>
    </recommendedName>
</protein>
<keyword evidence="2" id="KW-0378">Hydrolase</keyword>
<keyword evidence="1" id="KW-0547">Nucleotide-binding</keyword>
<comment type="caution">
    <text evidence="8">The sequence shown here is derived from an EMBL/GenBank/DDBJ whole genome shotgun (WGS) entry which is preliminary data.</text>
</comment>
<evidence type="ECO:0000256" key="3">
    <source>
        <dbReference type="ARBA" id="ARBA00022824"/>
    </source>
</evidence>
<proteinExistence type="inferred from homology"/>
<dbReference type="InterPro" id="IPR030386">
    <property type="entry name" value="G_GB1_RHD3_dom"/>
</dbReference>
<reference evidence="8 9" key="1">
    <citation type="journal article" date="2021" name="Commun. Biol.">
        <title>The genome of Shorea leprosula (Dipterocarpaceae) highlights the ecological relevance of drought in aseasonal tropical rainforests.</title>
        <authorList>
            <person name="Ng K.K.S."/>
            <person name="Kobayashi M.J."/>
            <person name="Fawcett J.A."/>
            <person name="Hatakeyama M."/>
            <person name="Paape T."/>
            <person name="Ng C.H."/>
            <person name="Ang C.C."/>
            <person name="Tnah L.H."/>
            <person name="Lee C.T."/>
            <person name="Nishiyama T."/>
            <person name="Sese J."/>
            <person name="O'Brien M.J."/>
            <person name="Copetti D."/>
            <person name="Mohd Noor M.I."/>
            <person name="Ong R.C."/>
            <person name="Putra M."/>
            <person name="Sireger I.Z."/>
            <person name="Indrioko S."/>
            <person name="Kosugi Y."/>
            <person name="Izuno A."/>
            <person name="Isagi Y."/>
            <person name="Lee S.L."/>
            <person name="Shimizu K.K."/>
        </authorList>
    </citation>
    <scope>NUCLEOTIDE SEQUENCE [LARGE SCALE GENOMIC DNA]</scope>
    <source>
        <strain evidence="8">214</strain>
    </source>
</reference>
<dbReference type="PANTHER" id="PTHR45923:SF20">
    <property type="entry name" value="PROTEIN ROOT HAIR DEFECTIVE 3 HOMOLOG 2"/>
    <property type="match status" value="1"/>
</dbReference>
<evidence type="ECO:0000256" key="1">
    <source>
        <dbReference type="ARBA" id="ARBA00022741"/>
    </source>
</evidence>
<evidence type="ECO:0000256" key="5">
    <source>
        <dbReference type="ARBA" id="ARBA00023136"/>
    </source>
</evidence>
<evidence type="ECO:0000256" key="4">
    <source>
        <dbReference type="ARBA" id="ARBA00023134"/>
    </source>
</evidence>
<gene>
    <name evidence="8" type="ORF">SLEP1_g51468</name>
</gene>
<dbReference type="GO" id="GO:0005525">
    <property type="term" value="F:GTP binding"/>
    <property type="evidence" value="ECO:0007669"/>
    <property type="project" value="UniProtKB-KW"/>
</dbReference>
<keyword evidence="5" id="KW-0472">Membrane</keyword>
<evidence type="ECO:0000256" key="2">
    <source>
        <dbReference type="ARBA" id="ARBA00022801"/>
    </source>
</evidence>
<dbReference type="Gene3D" id="3.40.50.300">
    <property type="entry name" value="P-loop containing nucleotide triphosphate hydrolases"/>
    <property type="match status" value="1"/>
</dbReference>
<evidence type="ECO:0000259" key="7">
    <source>
        <dbReference type="PROSITE" id="PS51715"/>
    </source>
</evidence>
<accession>A0AAV5M6K9</accession>
<dbReference type="PROSITE" id="PS51715">
    <property type="entry name" value="G_GB1_RHD3"/>
    <property type="match status" value="1"/>
</dbReference>
<dbReference type="InterPro" id="IPR027417">
    <property type="entry name" value="P-loop_NTPase"/>
</dbReference>
<sequence length="128" mass="14660">MMAEDCCATQLTHGNGKFNVQGLHNFMLTTNLSQCGLSYAVVAIMGPQSSGKSTLMNHLFYTNFREMDAFRGRSQTTKGIWIAKCVCVNLSQLPWIWRVLMEEKEGRMTLHLRNKVPFLLWLLQTLFL</sequence>
<comment type="similarity">
    <text evidence="6">Belongs to the TRAFAC class dynamin-like GTPase superfamily. GB1/RHD3 GTPase family.</text>
</comment>
<evidence type="ECO:0000313" key="9">
    <source>
        <dbReference type="Proteomes" id="UP001054252"/>
    </source>
</evidence>
<name>A0AAV5M6K9_9ROSI</name>
<keyword evidence="9" id="KW-1185">Reference proteome</keyword>
<evidence type="ECO:0000313" key="8">
    <source>
        <dbReference type="EMBL" id="GKV44272.1"/>
    </source>
</evidence>
<evidence type="ECO:0000256" key="6">
    <source>
        <dbReference type="PROSITE-ProRule" id="PRU01052"/>
    </source>
</evidence>
<dbReference type="Proteomes" id="UP001054252">
    <property type="component" value="Unassembled WGS sequence"/>
</dbReference>
<dbReference type="Pfam" id="PF05879">
    <property type="entry name" value="RHD3_GTPase"/>
    <property type="match status" value="1"/>
</dbReference>
<keyword evidence="4" id="KW-0342">GTP-binding</keyword>
<organism evidence="8 9">
    <name type="scientific">Rubroshorea leprosula</name>
    <dbReference type="NCBI Taxonomy" id="152421"/>
    <lineage>
        <taxon>Eukaryota</taxon>
        <taxon>Viridiplantae</taxon>
        <taxon>Streptophyta</taxon>
        <taxon>Embryophyta</taxon>
        <taxon>Tracheophyta</taxon>
        <taxon>Spermatophyta</taxon>
        <taxon>Magnoliopsida</taxon>
        <taxon>eudicotyledons</taxon>
        <taxon>Gunneridae</taxon>
        <taxon>Pentapetalae</taxon>
        <taxon>rosids</taxon>
        <taxon>malvids</taxon>
        <taxon>Malvales</taxon>
        <taxon>Dipterocarpaceae</taxon>
        <taxon>Rubroshorea</taxon>
    </lineage>
</organism>
<dbReference type="PANTHER" id="PTHR45923">
    <property type="entry name" value="PROTEIN SEY1"/>
    <property type="match status" value="1"/>
</dbReference>
<feature type="domain" description="GB1/RHD3-type G" evidence="7">
    <location>
        <begin position="36"/>
        <end position="128"/>
    </location>
</feature>
<dbReference type="InterPro" id="IPR008803">
    <property type="entry name" value="RHD3/Sey1"/>
</dbReference>
<dbReference type="GO" id="GO:0016320">
    <property type="term" value="P:endoplasmic reticulum membrane fusion"/>
    <property type="evidence" value="ECO:0007669"/>
    <property type="project" value="TreeGrafter"/>
</dbReference>
<dbReference type="GO" id="GO:0003924">
    <property type="term" value="F:GTPase activity"/>
    <property type="evidence" value="ECO:0007669"/>
    <property type="project" value="TreeGrafter"/>
</dbReference>
<dbReference type="SUPFAM" id="SSF52540">
    <property type="entry name" value="P-loop containing nucleoside triphosphate hydrolases"/>
    <property type="match status" value="1"/>
</dbReference>
<dbReference type="GO" id="GO:0005783">
    <property type="term" value="C:endoplasmic reticulum"/>
    <property type="evidence" value="ECO:0007669"/>
    <property type="project" value="TreeGrafter"/>
</dbReference>